<dbReference type="EMBL" id="JAMQOL010000072">
    <property type="protein sequence ID" value="MCM4084155.1"/>
    <property type="molecule type" value="Genomic_DNA"/>
</dbReference>
<gene>
    <name evidence="2" type="ORF">LXN57_42125</name>
</gene>
<evidence type="ECO:0000256" key="1">
    <source>
        <dbReference type="SAM" id="MobiDB-lite"/>
    </source>
</evidence>
<evidence type="ECO:0000313" key="3">
    <source>
        <dbReference type="Proteomes" id="UP001523216"/>
    </source>
</evidence>
<accession>A0ABT0YEH1</accession>
<comment type="caution">
    <text evidence="2">The sequence shown here is derived from an EMBL/GenBank/DDBJ whole genome shotgun (WGS) entry which is preliminary data.</text>
</comment>
<feature type="compositionally biased region" description="Low complexity" evidence="1">
    <location>
        <begin position="44"/>
        <end position="59"/>
    </location>
</feature>
<name>A0ABT0YEH1_9ACTN</name>
<sequence length="65" mass="7300">MVSIEFDEITRRFITESLELNGALDLVAHRHQTGDAAEYQFKETPTTRAATRSPAPTTSCSWRST</sequence>
<proteinExistence type="predicted"/>
<keyword evidence="3" id="KW-1185">Reference proteome</keyword>
<reference evidence="2 3" key="1">
    <citation type="submission" date="2022-06" db="EMBL/GenBank/DDBJ databases">
        <title>Actinoplanes abujensis sp. nov., isolated from Nigerian arid soil.</title>
        <authorList>
            <person name="Ding P."/>
        </authorList>
    </citation>
    <scope>NUCLEOTIDE SEQUENCE [LARGE SCALE GENOMIC DNA]</scope>
    <source>
        <strain evidence="3">TRM88002</strain>
    </source>
</reference>
<evidence type="ECO:0000313" key="2">
    <source>
        <dbReference type="EMBL" id="MCM4084155.1"/>
    </source>
</evidence>
<dbReference type="Proteomes" id="UP001523216">
    <property type="component" value="Unassembled WGS sequence"/>
</dbReference>
<dbReference type="RefSeq" id="WP_251803910.1">
    <property type="nucleotide sequence ID" value="NZ_JAMQOL010000072.1"/>
</dbReference>
<feature type="region of interest" description="Disordered" evidence="1">
    <location>
        <begin position="37"/>
        <end position="65"/>
    </location>
</feature>
<protein>
    <submittedName>
        <fullName evidence="2">Uncharacterized protein</fullName>
    </submittedName>
</protein>
<organism evidence="2 3">
    <name type="scientific">Paractinoplanes hotanensis</name>
    <dbReference type="NCBI Taxonomy" id="2906497"/>
    <lineage>
        <taxon>Bacteria</taxon>
        <taxon>Bacillati</taxon>
        <taxon>Actinomycetota</taxon>
        <taxon>Actinomycetes</taxon>
        <taxon>Micromonosporales</taxon>
        <taxon>Micromonosporaceae</taxon>
        <taxon>Paractinoplanes</taxon>
    </lineage>
</organism>